<evidence type="ECO:0000256" key="5">
    <source>
        <dbReference type="ARBA" id="ARBA00023014"/>
    </source>
</evidence>
<dbReference type="RefSeq" id="WP_151151100.1">
    <property type="nucleotide sequence ID" value="NZ_WAIE01000004.1"/>
</dbReference>
<feature type="domain" description="Radical SAM core" evidence="6">
    <location>
        <begin position="84"/>
        <end position="305"/>
    </location>
</feature>
<dbReference type="SFLD" id="SFLDG01067">
    <property type="entry name" value="SPASM/twitch_domain_containing"/>
    <property type="match status" value="1"/>
</dbReference>
<dbReference type="GO" id="GO:0046872">
    <property type="term" value="F:metal ion binding"/>
    <property type="evidence" value="ECO:0007669"/>
    <property type="project" value="UniProtKB-KW"/>
</dbReference>
<dbReference type="InterPro" id="IPR013785">
    <property type="entry name" value="Aldolase_TIM"/>
</dbReference>
<accession>A0A6N6N0D6</accession>
<proteinExistence type="predicted"/>
<dbReference type="InterPro" id="IPR006638">
    <property type="entry name" value="Elp3/MiaA/NifB-like_rSAM"/>
</dbReference>
<keyword evidence="8" id="KW-1185">Reference proteome</keyword>
<evidence type="ECO:0000256" key="2">
    <source>
        <dbReference type="ARBA" id="ARBA00022691"/>
    </source>
</evidence>
<comment type="cofactor">
    <cofactor evidence="1">
        <name>[4Fe-4S] cluster</name>
        <dbReference type="ChEBI" id="CHEBI:49883"/>
    </cofactor>
</comment>
<dbReference type="OrthoDB" id="9782387at2"/>
<keyword evidence="2" id="KW-0949">S-adenosyl-L-methionine</keyword>
<dbReference type="InterPro" id="IPR007197">
    <property type="entry name" value="rSAM"/>
</dbReference>
<reference evidence="7 8" key="1">
    <citation type="journal article" date="2017" name="Int. J. Syst. Evol. Microbiol.">
        <title>Desulfovibrio senegalensis sp. nov., a mesophilic sulfate reducer isolated from marine sediment.</title>
        <authorList>
            <person name="Thioye A."/>
            <person name="Gam Z.B.A."/>
            <person name="Mbengue M."/>
            <person name="Cayol J.L."/>
            <person name="Joseph-Bartoli M."/>
            <person name="Toure-Kane C."/>
            <person name="Labat M."/>
        </authorList>
    </citation>
    <scope>NUCLEOTIDE SEQUENCE [LARGE SCALE GENOMIC DNA]</scope>
    <source>
        <strain evidence="7 8">DSM 101509</strain>
    </source>
</reference>
<dbReference type="AlphaFoldDB" id="A0A6N6N0D6"/>
<evidence type="ECO:0000313" key="8">
    <source>
        <dbReference type="Proteomes" id="UP000438699"/>
    </source>
</evidence>
<comment type="caution">
    <text evidence="7">The sequence shown here is derived from an EMBL/GenBank/DDBJ whole genome shotgun (WGS) entry which is preliminary data.</text>
</comment>
<dbReference type="InterPro" id="IPR034474">
    <property type="entry name" value="Methyltransferase_Class_D"/>
</dbReference>
<dbReference type="GO" id="GO:0003824">
    <property type="term" value="F:catalytic activity"/>
    <property type="evidence" value="ECO:0007669"/>
    <property type="project" value="InterPro"/>
</dbReference>
<dbReference type="CDD" id="cd01335">
    <property type="entry name" value="Radical_SAM"/>
    <property type="match status" value="1"/>
</dbReference>
<dbReference type="Gene3D" id="3.20.20.70">
    <property type="entry name" value="Aldolase class I"/>
    <property type="match status" value="1"/>
</dbReference>
<dbReference type="InterPro" id="IPR054698">
    <property type="entry name" value="rSAM_Se_TrsS"/>
</dbReference>
<dbReference type="InterPro" id="IPR058240">
    <property type="entry name" value="rSAM_sf"/>
</dbReference>
<evidence type="ECO:0000313" key="7">
    <source>
        <dbReference type="EMBL" id="KAB1441357.1"/>
    </source>
</evidence>
<dbReference type="SFLD" id="SFLDS00029">
    <property type="entry name" value="Radical_SAM"/>
    <property type="match status" value="1"/>
</dbReference>
<evidence type="ECO:0000259" key="6">
    <source>
        <dbReference type="PROSITE" id="PS51918"/>
    </source>
</evidence>
<dbReference type="PANTHER" id="PTHR43306:SF1">
    <property type="entry name" value="7,8-DIHYDRO-6-HYDROXYMETHYLPTERIN DIMETHYLTRANSFERASE"/>
    <property type="match status" value="1"/>
</dbReference>
<keyword evidence="4" id="KW-0408">Iron</keyword>
<keyword evidence="5" id="KW-0411">Iron-sulfur</keyword>
<dbReference type="PANTHER" id="PTHR43306">
    <property type="entry name" value="7,8-DIHYDRO-6-HYDROXYMETHYLPTERIN DIMETHYLTRANSFERASE"/>
    <property type="match status" value="1"/>
</dbReference>
<organism evidence="7 8">
    <name type="scientific">Pseudodesulfovibrio senegalensis</name>
    <dbReference type="NCBI Taxonomy" id="1721087"/>
    <lineage>
        <taxon>Bacteria</taxon>
        <taxon>Pseudomonadati</taxon>
        <taxon>Thermodesulfobacteriota</taxon>
        <taxon>Desulfovibrionia</taxon>
        <taxon>Desulfovibrionales</taxon>
        <taxon>Desulfovibrionaceae</taxon>
    </lineage>
</organism>
<dbReference type="PROSITE" id="PS51918">
    <property type="entry name" value="RADICAL_SAM"/>
    <property type="match status" value="1"/>
</dbReference>
<gene>
    <name evidence="7" type="ORF">F8A88_10425</name>
</gene>
<dbReference type="InterPro" id="IPR056488">
    <property type="entry name" value="Zn_ribbon_HMPTM"/>
</dbReference>
<sequence length="454" mass="49584">MDFDRESVCPVCLARIPARHETQGQDVYLVKQCPEHGEFRAVVWRGRPALEHWQRTKIPSYPEQPVTGRDRGCPFDCGLCPDHAQHTCTAIIEITERCNLHCPVCFAVAGEKQARPDRTVDDVRDILAGIMRVSGKCNIQFSGGEPSVHPDLCAMVRAAKDMGFPFVQLNTNGRRVALEPDFAARLAGAGLDSAFFQFDGTRDDIYESLRGQALLDEKMTALKRFIDAGIGVVLVPTVVPGVNADDLGGILQLAVDHAPGVRGVHFQPVSYFGRYPAQPDDGARITLPEVMAGLEEQTGGAIRTEDFLPPGCEHHQCSFHANYLVMEDGSLKRVSANRGGCSCSSEPQEARKGADKSKGFVSRQWAAPAAVTLQDKPMDDLDRFLARASTHMLAVSGMAFQDAWTMDLDRVRGCCIHIAGPGGKLVPFCAYNLSSMRGETLYRPAPGADSWEKA</sequence>
<evidence type="ECO:0000256" key="1">
    <source>
        <dbReference type="ARBA" id="ARBA00001966"/>
    </source>
</evidence>
<dbReference type="EMBL" id="WAIE01000004">
    <property type="protein sequence ID" value="KAB1441357.1"/>
    <property type="molecule type" value="Genomic_DNA"/>
</dbReference>
<dbReference type="Pfam" id="PF23545">
    <property type="entry name" value="Zn_ribbon_HMPTM"/>
    <property type="match status" value="1"/>
</dbReference>
<dbReference type="SFLD" id="SFLDG01100">
    <property type="entry name" value="methyltransferase_(Class_D)"/>
    <property type="match status" value="1"/>
</dbReference>
<dbReference type="Proteomes" id="UP000438699">
    <property type="component" value="Unassembled WGS sequence"/>
</dbReference>
<protein>
    <submittedName>
        <fullName evidence="7">Radical SAM protein</fullName>
    </submittedName>
</protein>
<dbReference type="NCBIfam" id="NF045646">
    <property type="entry name" value="rSAM_Se_TrsS"/>
    <property type="match status" value="1"/>
</dbReference>
<dbReference type="SUPFAM" id="SSF102114">
    <property type="entry name" value="Radical SAM enzymes"/>
    <property type="match status" value="1"/>
</dbReference>
<dbReference type="SMART" id="SM00729">
    <property type="entry name" value="Elp3"/>
    <property type="match status" value="1"/>
</dbReference>
<dbReference type="Pfam" id="PF04055">
    <property type="entry name" value="Radical_SAM"/>
    <property type="match status" value="1"/>
</dbReference>
<evidence type="ECO:0000256" key="3">
    <source>
        <dbReference type="ARBA" id="ARBA00022723"/>
    </source>
</evidence>
<dbReference type="GO" id="GO:0051536">
    <property type="term" value="F:iron-sulfur cluster binding"/>
    <property type="evidence" value="ECO:0007669"/>
    <property type="project" value="UniProtKB-KW"/>
</dbReference>
<keyword evidence="3" id="KW-0479">Metal-binding</keyword>
<evidence type="ECO:0000256" key="4">
    <source>
        <dbReference type="ARBA" id="ARBA00023004"/>
    </source>
</evidence>
<name>A0A6N6N0D6_9BACT</name>